<dbReference type="Pfam" id="PF00733">
    <property type="entry name" value="Asn_synthase"/>
    <property type="match status" value="1"/>
</dbReference>
<feature type="domain" description="Asparagine synthetase" evidence="2">
    <location>
        <begin position="211"/>
        <end position="571"/>
    </location>
</feature>
<dbReference type="InterPro" id="IPR029055">
    <property type="entry name" value="Ntn_hydrolases_N"/>
</dbReference>
<dbReference type="RefSeq" id="WP_390315593.1">
    <property type="nucleotide sequence ID" value="NZ_JBHSPB010000005.1"/>
</dbReference>
<dbReference type="Proteomes" id="UP001596083">
    <property type="component" value="Unassembled WGS sequence"/>
</dbReference>
<dbReference type="SUPFAM" id="SSF56235">
    <property type="entry name" value="N-terminal nucleophile aminohydrolases (Ntn hydrolases)"/>
    <property type="match status" value="1"/>
</dbReference>
<dbReference type="EMBL" id="JBHSPB010000005">
    <property type="protein sequence ID" value="MFC5720448.1"/>
    <property type="molecule type" value="Genomic_DNA"/>
</dbReference>
<feature type="region of interest" description="Disordered" evidence="1">
    <location>
        <begin position="603"/>
        <end position="624"/>
    </location>
</feature>
<organism evidence="3 4">
    <name type="scientific">Streptomyces gamaensis</name>
    <dbReference type="NCBI Taxonomy" id="1763542"/>
    <lineage>
        <taxon>Bacteria</taxon>
        <taxon>Bacillati</taxon>
        <taxon>Actinomycetota</taxon>
        <taxon>Actinomycetes</taxon>
        <taxon>Kitasatosporales</taxon>
        <taxon>Streptomycetaceae</taxon>
        <taxon>Streptomyces</taxon>
    </lineage>
</organism>
<reference evidence="4" key="1">
    <citation type="journal article" date="2019" name="Int. J. Syst. Evol. Microbiol.">
        <title>The Global Catalogue of Microorganisms (GCM) 10K type strain sequencing project: providing services to taxonomists for standard genome sequencing and annotation.</title>
        <authorList>
            <consortium name="The Broad Institute Genomics Platform"/>
            <consortium name="The Broad Institute Genome Sequencing Center for Infectious Disease"/>
            <person name="Wu L."/>
            <person name="Ma J."/>
        </authorList>
    </citation>
    <scope>NUCLEOTIDE SEQUENCE [LARGE SCALE GENOMIC DNA]</scope>
    <source>
        <strain evidence="4">CGMCC 4.7304</strain>
    </source>
</reference>
<evidence type="ECO:0000313" key="4">
    <source>
        <dbReference type="Proteomes" id="UP001596083"/>
    </source>
</evidence>
<evidence type="ECO:0000256" key="1">
    <source>
        <dbReference type="SAM" id="MobiDB-lite"/>
    </source>
</evidence>
<proteinExistence type="predicted"/>
<accession>A0ABW0YXU2</accession>
<dbReference type="SUPFAM" id="SSF52402">
    <property type="entry name" value="Adenine nucleotide alpha hydrolases-like"/>
    <property type="match status" value="1"/>
</dbReference>
<comment type="caution">
    <text evidence="3">The sequence shown here is derived from an EMBL/GenBank/DDBJ whole genome shotgun (WGS) entry which is preliminary data.</text>
</comment>
<gene>
    <name evidence="3" type="ORF">ACFP1Z_09780</name>
</gene>
<dbReference type="InterPro" id="IPR014729">
    <property type="entry name" value="Rossmann-like_a/b/a_fold"/>
</dbReference>
<protein>
    <submittedName>
        <fullName evidence="3">Asparagine synthase-related protein</fullName>
    </submittedName>
</protein>
<evidence type="ECO:0000259" key="2">
    <source>
        <dbReference type="Pfam" id="PF00733"/>
    </source>
</evidence>
<evidence type="ECO:0000313" key="3">
    <source>
        <dbReference type="EMBL" id="MFC5720448.1"/>
    </source>
</evidence>
<keyword evidence="4" id="KW-1185">Reference proteome</keyword>
<sequence length="624" mass="67041">MGETPSWFVTLPDCPCPPLLLRRLRQYARYGVAHPSGRPWLLGSWPADRMGLAWGDTARLAVAGTCAIGPAGLADRLRHVRGLADVETAVRDVPGSFHVAAAVDGCTYVRGSLSGERRVYWTTVDGFTVCADRARTLAWLTRARLDTAQLAARLVTPYLPYPLAGGAMWRGIHGLPPGQALRVEPDGACHTSTWWRPPDSELPLPEAASGLRTALREAVAVRVRPGEVLGADLSGGMDSTSLCFLAAEAGAKLVTATFHWGAPGNEDPLYARHASGRLPHLARLVLPPQSVPALFSGLRERHDAPDEPSAALRDRLQQRYIAGSMRAYGAVRRLTGHGGDHLVRPPDAYVHTLLRRAPLEGLRHAAALRAHRRWPLGATVRMLLDSRPYAAHLAGAAAMLRDGVGRGPVPEGWGPWPCLPPWASDEAFGMVEELLGAASGEPLAADRGRHAWLQQAQQAGRIAALITHETTAAGLPAHSPFCDDAVISACLAASPRETGGPWVYKPLLAAAMEGIVPERVLRRTTKDHCGQEWQLGMRLHRRELAAWAEESHLVAAGVVDAEPLRRALLSPGLLGGGAADLEFTLGAEEWLRDLAARPAPACLSRETPVPRTEPEGVPVEPTAR</sequence>
<dbReference type="Gene3D" id="3.40.50.620">
    <property type="entry name" value="HUPs"/>
    <property type="match status" value="1"/>
</dbReference>
<dbReference type="InterPro" id="IPR001962">
    <property type="entry name" value="Asn_synthase"/>
</dbReference>
<name>A0ABW0YXU2_9ACTN</name>